<accession>A0A183GHS2</accession>
<reference evidence="3" key="2">
    <citation type="submission" date="2019-09" db="UniProtKB">
        <authorList>
            <consortium name="WormBaseParasite"/>
        </authorList>
    </citation>
    <scope>IDENTIFICATION</scope>
</reference>
<proteinExistence type="predicted"/>
<dbReference type="Proteomes" id="UP000050761">
    <property type="component" value="Unassembled WGS sequence"/>
</dbReference>
<evidence type="ECO:0000313" key="2">
    <source>
        <dbReference type="Proteomes" id="UP000050761"/>
    </source>
</evidence>
<sequence>MCCYRAFRRAIASFSEQHNNSTCCSAPHNAIVEQPPGAIVLLEAQQHCVLLWPQLATLWSSSKCVPKPEAIGSGGPCGTVAPLSCSTRMFSFKPESAPGAVFERVEEMERRGRWEGE</sequence>
<dbReference type="WBParaSite" id="HPBE_0002213101-mRNA-1">
    <property type="protein sequence ID" value="HPBE_0002213101-mRNA-1"/>
    <property type="gene ID" value="HPBE_0002213101"/>
</dbReference>
<gene>
    <name evidence="1" type="ORF">HPBE_LOCUS22130</name>
</gene>
<evidence type="ECO:0000313" key="1">
    <source>
        <dbReference type="EMBL" id="VDP30613.1"/>
    </source>
</evidence>
<dbReference type="EMBL" id="UZAH01033685">
    <property type="protein sequence ID" value="VDP30613.1"/>
    <property type="molecule type" value="Genomic_DNA"/>
</dbReference>
<accession>A0A3P8G7Z1</accession>
<reference evidence="1 2" key="1">
    <citation type="submission" date="2018-11" db="EMBL/GenBank/DDBJ databases">
        <authorList>
            <consortium name="Pathogen Informatics"/>
        </authorList>
    </citation>
    <scope>NUCLEOTIDE SEQUENCE [LARGE SCALE GENOMIC DNA]</scope>
</reference>
<dbReference type="AlphaFoldDB" id="A0A183GHS2"/>
<organism evidence="2 3">
    <name type="scientific">Heligmosomoides polygyrus</name>
    <name type="common">Parasitic roundworm</name>
    <dbReference type="NCBI Taxonomy" id="6339"/>
    <lineage>
        <taxon>Eukaryota</taxon>
        <taxon>Metazoa</taxon>
        <taxon>Ecdysozoa</taxon>
        <taxon>Nematoda</taxon>
        <taxon>Chromadorea</taxon>
        <taxon>Rhabditida</taxon>
        <taxon>Rhabditina</taxon>
        <taxon>Rhabditomorpha</taxon>
        <taxon>Strongyloidea</taxon>
        <taxon>Heligmosomidae</taxon>
        <taxon>Heligmosomoides</taxon>
    </lineage>
</organism>
<keyword evidence="2" id="KW-1185">Reference proteome</keyword>
<name>A0A183GHS2_HELPZ</name>
<evidence type="ECO:0000313" key="3">
    <source>
        <dbReference type="WBParaSite" id="HPBE_0002213101-mRNA-1"/>
    </source>
</evidence>
<protein>
    <submittedName>
        <fullName evidence="1 3">Uncharacterized protein</fullName>
    </submittedName>
</protein>